<dbReference type="InterPro" id="IPR011050">
    <property type="entry name" value="Pectin_lyase_fold/virulence"/>
</dbReference>
<proteinExistence type="predicted"/>
<dbReference type="InterPro" id="IPR012334">
    <property type="entry name" value="Pectin_lyas_fold"/>
</dbReference>
<evidence type="ECO:0000256" key="1">
    <source>
        <dbReference type="SAM" id="SignalP"/>
    </source>
</evidence>
<reference evidence="3" key="1">
    <citation type="submission" date="2018-09" db="EMBL/GenBank/DDBJ databases">
        <authorList>
            <person name="Livingstone P.G."/>
            <person name="Whitworth D.E."/>
        </authorList>
    </citation>
    <scope>NUCLEOTIDE SEQUENCE [LARGE SCALE GENOMIC DNA]</scope>
    <source>
        <strain evidence="3">CA051B</strain>
    </source>
</reference>
<dbReference type="EMBL" id="RAWB01000061">
    <property type="protein sequence ID" value="RKH63626.1"/>
    <property type="molecule type" value="Genomic_DNA"/>
</dbReference>
<dbReference type="SUPFAM" id="SSF51126">
    <property type="entry name" value="Pectin lyase-like"/>
    <property type="match status" value="1"/>
</dbReference>
<dbReference type="Proteomes" id="UP000272888">
    <property type="component" value="Unassembled WGS sequence"/>
</dbReference>
<organism evidence="2 3">
    <name type="scientific">Corallococcus llansteffanensis</name>
    <dbReference type="NCBI Taxonomy" id="2316731"/>
    <lineage>
        <taxon>Bacteria</taxon>
        <taxon>Pseudomonadati</taxon>
        <taxon>Myxococcota</taxon>
        <taxon>Myxococcia</taxon>
        <taxon>Myxococcales</taxon>
        <taxon>Cystobacterineae</taxon>
        <taxon>Myxococcaceae</taxon>
        <taxon>Corallococcus</taxon>
    </lineage>
</organism>
<dbReference type="Gene3D" id="2.160.20.10">
    <property type="entry name" value="Single-stranded right-handed beta-helix, Pectin lyase-like"/>
    <property type="match status" value="1"/>
</dbReference>
<protein>
    <submittedName>
        <fullName evidence="2">Right-handed parallel beta-helix repeat-containing protein</fullName>
    </submittedName>
</protein>
<keyword evidence="1" id="KW-0732">Signal</keyword>
<dbReference type="RefSeq" id="WP_120642905.1">
    <property type="nucleotide sequence ID" value="NZ_RAWB01000061.1"/>
</dbReference>
<feature type="signal peptide" evidence="1">
    <location>
        <begin position="1"/>
        <end position="25"/>
    </location>
</feature>
<accession>A0A3A8Q4N5</accession>
<feature type="chain" id="PRO_5017207942" evidence="1">
    <location>
        <begin position="26"/>
        <end position="392"/>
    </location>
</feature>
<evidence type="ECO:0000313" key="2">
    <source>
        <dbReference type="EMBL" id="RKH63626.1"/>
    </source>
</evidence>
<name>A0A3A8Q4N5_9BACT</name>
<evidence type="ECO:0000313" key="3">
    <source>
        <dbReference type="Proteomes" id="UP000272888"/>
    </source>
</evidence>
<gene>
    <name evidence="2" type="ORF">D7V93_08515</name>
</gene>
<dbReference type="AlphaFoldDB" id="A0A3A8Q4N5"/>
<keyword evidence="3" id="KW-1185">Reference proteome</keyword>
<sequence>MQRTAGRVVTLALAALLTGMPSAQARGAVEPGATVEREPSVSLALPCGAVITRSTMLTRDLACPGTAAPALRIVGAGVVLDLGGHTVRRTGPATEDSQGIVVEANSTVRNGTVRGFRWGYVVDSGADRVRLHRLALVDNQTAIYHRGGFARFLLTDSRLSGNSTGFSSEFDAATGEFTVHSSQFTGNGLVMFVDAHGVDVVNSTFTSNTNVVYCFNGQVHFRSSTLTRNTSVGALPFDPGGGFDFCAELAFENSVLTNNTSLAPPDAPAWEPFHFVMRDSWVYNNGSGLRAGGRTVDLQGNTFWNNAGGVTLADLPEFEPVALTGPVRDNRFLRSTGDGLRVLPPSQPTVSDNLALDNTGWGIHAPAAIDGGGNVARGNGAGGCEGVVCTPF</sequence>
<comment type="caution">
    <text evidence="2">The sequence shown here is derived from an EMBL/GenBank/DDBJ whole genome shotgun (WGS) entry which is preliminary data.</text>
</comment>